<evidence type="ECO:0000313" key="1">
    <source>
        <dbReference type="EMBL" id="NMD99168.1"/>
    </source>
</evidence>
<evidence type="ECO:0000313" key="2">
    <source>
        <dbReference type="Proteomes" id="UP000543804"/>
    </source>
</evidence>
<organism evidence="1 2">
    <name type="scientific">Selenomonas bovis</name>
    <dbReference type="NCBI Taxonomy" id="416586"/>
    <lineage>
        <taxon>Bacteria</taxon>
        <taxon>Bacillati</taxon>
        <taxon>Bacillota</taxon>
        <taxon>Negativicutes</taxon>
        <taxon>Selenomonadales</taxon>
        <taxon>Selenomonadaceae</taxon>
        <taxon>Selenomonas</taxon>
    </lineage>
</organism>
<accession>A0A848B7H7</accession>
<dbReference type="AlphaFoldDB" id="A0A848B7H7"/>
<dbReference type="EMBL" id="JABAFA010000021">
    <property type="protein sequence ID" value="NMD99168.1"/>
    <property type="molecule type" value="Genomic_DNA"/>
</dbReference>
<dbReference type="InterPro" id="IPR012674">
    <property type="entry name" value="Calycin"/>
</dbReference>
<dbReference type="Proteomes" id="UP000543804">
    <property type="component" value="Unassembled WGS sequence"/>
</dbReference>
<dbReference type="InterPro" id="IPR015231">
    <property type="entry name" value="DUF1934"/>
</dbReference>
<proteinExistence type="predicted"/>
<gene>
    <name evidence="1" type="ORF">HF878_06735</name>
</gene>
<keyword evidence="2" id="KW-1185">Reference proteome</keyword>
<reference evidence="1 2" key="1">
    <citation type="submission" date="2020-04" db="EMBL/GenBank/DDBJ databases">
        <authorList>
            <person name="Hitch T.C.A."/>
            <person name="Wylensek D."/>
            <person name="Clavel T."/>
        </authorList>
    </citation>
    <scope>NUCLEOTIDE SEQUENCE [LARGE SCALE GENOMIC DNA]</scope>
    <source>
        <strain evidence="1 2">PG-130-P53-12</strain>
    </source>
</reference>
<dbReference type="RefSeq" id="WP_019541901.1">
    <property type="nucleotide sequence ID" value="NZ_JABAFA010000021.1"/>
</dbReference>
<protein>
    <submittedName>
        <fullName evidence="1">DUF1934 domain-containing protein</fullName>
    </submittedName>
</protein>
<dbReference type="Gene3D" id="2.40.128.20">
    <property type="match status" value="1"/>
</dbReference>
<dbReference type="SUPFAM" id="SSF50814">
    <property type="entry name" value="Lipocalins"/>
    <property type="match status" value="1"/>
</dbReference>
<dbReference type="Pfam" id="PF09148">
    <property type="entry name" value="DUF1934"/>
    <property type="match status" value="1"/>
</dbReference>
<sequence>MEKSGRIRVRICGEQTDAAGAVQHTEMRAVARHDVKNGTHYLRYEDTTLLAGQAVPSLLKIAPASLTLVRHGAVEQRLEFVPRAERVGSYSSPYGRIPLAVRTREFLSACRVDGTGRVELRYDLFLQGEFQGRCQLTIEMAAE</sequence>
<name>A0A848B7H7_9FIRM</name>
<comment type="caution">
    <text evidence="1">The sequence shown here is derived from an EMBL/GenBank/DDBJ whole genome shotgun (WGS) entry which is preliminary data.</text>
</comment>